<proteinExistence type="inferred from homology"/>
<gene>
    <name evidence="7" type="ORF">OESDEN_00919</name>
</gene>
<organism evidence="7 8">
    <name type="scientific">Oesophagostomum dentatum</name>
    <name type="common">Nodular worm</name>
    <dbReference type="NCBI Taxonomy" id="61180"/>
    <lineage>
        <taxon>Eukaryota</taxon>
        <taxon>Metazoa</taxon>
        <taxon>Ecdysozoa</taxon>
        <taxon>Nematoda</taxon>
        <taxon>Chromadorea</taxon>
        <taxon>Rhabditida</taxon>
        <taxon>Rhabditina</taxon>
        <taxon>Rhabditomorpha</taxon>
        <taxon>Strongyloidea</taxon>
        <taxon>Strongylidae</taxon>
        <taxon>Oesophagostomum</taxon>
    </lineage>
</organism>
<comment type="subcellular location">
    <subcellularLocation>
        <location evidence="1">Secreted</location>
    </subcellularLocation>
</comment>
<dbReference type="Proteomes" id="UP000053660">
    <property type="component" value="Unassembled WGS sequence"/>
</dbReference>
<protein>
    <submittedName>
        <fullName evidence="7">Uncharacterized protein</fullName>
    </submittedName>
</protein>
<sequence length="91" mass="10608">MTSSMDMLRTFKELLPADLKKSIESLNLSERSEVINFLSDLYHGRVRMPENKEEIVQFIKEKLPTVYEKLDALNASIYEKFARIKPDAQNT</sequence>
<accession>A0A0B1TUI6</accession>
<dbReference type="Pfam" id="PF05823">
    <property type="entry name" value="Gp-FAR-1"/>
    <property type="match status" value="1"/>
</dbReference>
<keyword evidence="8" id="KW-1185">Reference proteome</keyword>
<reference evidence="7 8" key="1">
    <citation type="submission" date="2014-03" db="EMBL/GenBank/DDBJ databases">
        <title>Draft genome of the hookworm Oesophagostomum dentatum.</title>
        <authorList>
            <person name="Mitreva M."/>
        </authorList>
    </citation>
    <scope>NUCLEOTIDE SEQUENCE [LARGE SCALE GENOMIC DNA]</scope>
    <source>
        <strain evidence="7 8">OD-Hann</strain>
    </source>
</reference>
<evidence type="ECO:0000256" key="1">
    <source>
        <dbReference type="ARBA" id="ARBA00004613"/>
    </source>
</evidence>
<dbReference type="Gene3D" id="1.20.120.1100">
    <property type="match status" value="1"/>
</dbReference>
<dbReference type="GO" id="GO:0005576">
    <property type="term" value="C:extracellular region"/>
    <property type="evidence" value="ECO:0007669"/>
    <property type="project" value="UniProtKB-SubCell"/>
</dbReference>
<evidence type="ECO:0000256" key="4">
    <source>
        <dbReference type="ARBA" id="ARBA00022729"/>
    </source>
</evidence>
<dbReference type="AlphaFoldDB" id="A0A0B1TUI6"/>
<keyword evidence="6" id="KW-0446">Lipid-binding</keyword>
<evidence type="ECO:0000256" key="6">
    <source>
        <dbReference type="ARBA" id="ARBA00023121"/>
    </source>
</evidence>
<keyword evidence="5" id="KW-0175">Coiled coil</keyword>
<evidence type="ECO:0000256" key="2">
    <source>
        <dbReference type="ARBA" id="ARBA00006648"/>
    </source>
</evidence>
<evidence type="ECO:0000256" key="5">
    <source>
        <dbReference type="ARBA" id="ARBA00023054"/>
    </source>
</evidence>
<evidence type="ECO:0000313" key="8">
    <source>
        <dbReference type="Proteomes" id="UP000053660"/>
    </source>
</evidence>
<evidence type="ECO:0000313" key="7">
    <source>
        <dbReference type="EMBL" id="KHJ99095.1"/>
    </source>
</evidence>
<name>A0A0B1TUI6_OESDE</name>
<dbReference type="EMBL" id="KN549245">
    <property type="protein sequence ID" value="KHJ99095.1"/>
    <property type="molecule type" value="Genomic_DNA"/>
</dbReference>
<comment type="similarity">
    <text evidence="2">Belongs to the fatty-acid and retinol-binding protein (FARBP) family.</text>
</comment>
<dbReference type="OrthoDB" id="5779597at2759"/>
<dbReference type="InterPro" id="IPR008632">
    <property type="entry name" value="Gp-FAR-1"/>
</dbReference>
<dbReference type="GO" id="GO:0008289">
    <property type="term" value="F:lipid binding"/>
    <property type="evidence" value="ECO:0007669"/>
    <property type="project" value="UniProtKB-KW"/>
</dbReference>
<keyword evidence="4" id="KW-0732">Signal</keyword>
<keyword evidence="3" id="KW-0964">Secreted</keyword>
<evidence type="ECO:0000256" key="3">
    <source>
        <dbReference type="ARBA" id="ARBA00022525"/>
    </source>
</evidence>